<evidence type="ECO:0000313" key="1">
    <source>
        <dbReference type="EnsemblPlants" id="AUR62013891-RA:cds"/>
    </source>
</evidence>
<keyword evidence="2" id="KW-1185">Reference proteome</keyword>
<organism evidence="1 2">
    <name type="scientific">Chenopodium quinoa</name>
    <name type="common">Quinoa</name>
    <dbReference type="NCBI Taxonomy" id="63459"/>
    <lineage>
        <taxon>Eukaryota</taxon>
        <taxon>Viridiplantae</taxon>
        <taxon>Streptophyta</taxon>
        <taxon>Embryophyta</taxon>
        <taxon>Tracheophyta</taxon>
        <taxon>Spermatophyta</taxon>
        <taxon>Magnoliopsida</taxon>
        <taxon>eudicotyledons</taxon>
        <taxon>Gunneridae</taxon>
        <taxon>Pentapetalae</taxon>
        <taxon>Caryophyllales</taxon>
        <taxon>Chenopodiaceae</taxon>
        <taxon>Chenopodioideae</taxon>
        <taxon>Atripliceae</taxon>
        <taxon>Chenopodium</taxon>
    </lineage>
</organism>
<protein>
    <submittedName>
        <fullName evidence="1">Uncharacterized protein</fullName>
    </submittedName>
</protein>
<dbReference type="Gramene" id="AUR62013891-RA">
    <property type="protein sequence ID" value="AUR62013891-RA:cds"/>
    <property type="gene ID" value="AUR62013891"/>
</dbReference>
<reference evidence="1" key="2">
    <citation type="submission" date="2021-03" db="UniProtKB">
        <authorList>
            <consortium name="EnsemblPlants"/>
        </authorList>
    </citation>
    <scope>IDENTIFICATION</scope>
</reference>
<reference evidence="1" key="1">
    <citation type="journal article" date="2017" name="Nature">
        <title>The genome of Chenopodium quinoa.</title>
        <authorList>
            <person name="Jarvis D.E."/>
            <person name="Ho Y.S."/>
            <person name="Lightfoot D.J."/>
            <person name="Schmoeckel S.M."/>
            <person name="Li B."/>
            <person name="Borm T.J.A."/>
            <person name="Ohyanagi H."/>
            <person name="Mineta K."/>
            <person name="Michell C.T."/>
            <person name="Saber N."/>
            <person name="Kharbatia N.M."/>
            <person name="Rupper R.R."/>
            <person name="Sharp A.R."/>
            <person name="Dally N."/>
            <person name="Boughton B.A."/>
            <person name="Woo Y.H."/>
            <person name="Gao G."/>
            <person name="Schijlen E.G.W.M."/>
            <person name="Guo X."/>
            <person name="Momin A.A."/>
            <person name="Negrao S."/>
            <person name="Al-Babili S."/>
            <person name="Gehring C."/>
            <person name="Roessner U."/>
            <person name="Jung C."/>
            <person name="Murphy K."/>
            <person name="Arold S.T."/>
            <person name="Gojobori T."/>
            <person name="van der Linden C.G."/>
            <person name="van Loo E.N."/>
            <person name="Jellen E.N."/>
            <person name="Maughan P.J."/>
            <person name="Tester M."/>
        </authorList>
    </citation>
    <scope>NUCLEOTIDE SEQUENCE [LARGE SCALE GENOMIC DNA]</scope>
    <source>
        <strain evidence="1">cv. PI 614886</strain>
    </source>
</reference>
<accession>A0A803LIU4</accession>
<dbReference type="Proteomes" id="UP000596660">
    <property type="component" value="Unplaced"/>
</dbReference>
<evidence type="ECO:0000313" key="2">
    <source>
        <dbReference type="Proteomes" id="UP000596660"/>
    </source>
</evidence>
<dbReference type="EnsemblPlants" id="AUR62013891-RA">
    <property type="protein sequence ID" value="AUR62013891-RA:cds"/>
    <property type="gene ID" value="AUR62013891"/>
</dbReference>
<proteinExistence type="predicted"/>
<sequence length="183" mass="21005">MMKKTIMEDMTTLMADVLANFLNGSKVFEMEMGIFKERLEKSFTETLEEDNNISYIVEILQRTTMGETKPRELVDILHVKGSCPICLQKEYQYVHPLHLTTKKSKQSMLVANWLRRVEVRGLREEVQCFVWWLHWLELRGFSSVGRKDREGGLVGRKMGTEAVGIHGGLGCGLEEGSDYSLTE</sequence>
<name>A0A803LIU4_CHEQI</name>
<dbReference type="AlphaFoldDB" id="A0A803LIU4"/>